<gene>
    <name evidence="1" type="ORF">CNEO_42001</name>
</gene>
<sequence>MIKICQIIIIFADLIFFYEKREGILKLLNRPQKVRPKI</sequence>
<dbReference type="AlphaFoldDB" id="A0AA86JVZ2"/>
<dbReference type="EMBL" id="CAKJVE010000004">
    <property type="protein sequence ID" value="CAG9705701.1"/>
    <property type="molecule type" value="Genomic_DNA"/>
</dbReference>
<comment type="caution">
    <text evidence="1">The sequence shown here is derived from an EMBL/GenBank/DDBJ whole genome shotgun (WGS) entry which is preliminary data.</text>
</comment>
<evidence type="ECO:0000313" key="1">
    <source>
        <dbReference type="EMBL" id="CAG9705701.1"/>
    </source>
</evidence>
<proteinExistence type="predicted"/>
<reference evidence="1" key="1">
    <citation type="submission" date="2021-10" db="EMBL/GenBank/DDBJ databases">
        <authorList>
            <person name="Mesa V."/>
        </authorList>
    </citation>
    <scope>NUCLEOTIDE SEQUENCE</scope>
    <source>
        <strain evidence="1">CC3_PB</strain>
    </source>
</reference>
<evidence type="ECO:0000313" key="2">
    <source>
        <dbReference type="Proteomes" id="UP000789738"/>
    </source>
</evidence>
<organism evidence="1 2">
    <name type="scientific">Clostridium neonatale</name>
    <dbReference type="NCBI Taxonomy" id="137838"/>
    <lineage>
        <taxon>Bacteria</taxon>
        <taxon>Bacillati</taxon>
        <taxon>Bacillota</taxon>
        <taxon>Clostridia</taxon>
        <taxon>Eubacteriales</taxon>
        <taxon>Clostridiaceae</taxon>
        <taxon>Clostridium</taxon>
    </lineage>
</organism>
<name>A0AA86JVZ2_9CLOT</name>
<dbReference type="Proteomes" id="UP000789738">
    <property type="component" value="Unassembled WGS sequence"/>
</dbReference>
<accession>A0AA86JVZ2</accession>
<protein>
    <submittedName>
        <fullName evidence="1">Uncharacterized protein</fullName>
    </submittedName>
</protein>